<dbReference type="SUPFAM" id="SSF47616">
    <property type="entry name" value="GST C-terminal domain-like"/>
    <property type="match status" value="1"/>
</dbReference>
<dbReference type="HOGENOM" id="CLU_1959292_0_0_1"/>
<dbReference type="Proteomes" id="UP000054266">
    <property type="component" value="Unassembled WGS sequence"/>
</dbReference>
<name>A0A0D2ECS1_9EURO</name>
<accession>A0A0D2ECS1</accession>
<organism evidence="1 2">
    <name type="scientific">Phialophora macrospora</name>
    <dbReference type="NCBI Taxonomy" id="1851006"/>
    <lineage>
        <taxon>Eukaryota</taxon>
        <taxon>Fungi</taxon>
        <taxon>Dikarya</taxon>
        <taxon>Ascomycota</taxon>
        <taxon>Pezizomycotina</taxon>
        <taxon>Eurotiomycetes</taxon>
        <taxon>Chaetothyriomycetidae</taxon>
        <taxon>Chaetothyriales</taxon>
        <taxon>Herpotrichiellaceae</taxon>
        <taxon>Phialophora</taxon>
    </lineage>
</organism>
<evidence type="ECO:0000313" key="2">
    <source>
        <dbReference type="Proteomes" id="UP000054266"/>
    </source>
</evidence>
<keyword evidence="2" id="KW-1185">Reference proteome</keyword>
<proteinExistence type="predicted"/>
<dbReference type="STRING" id="5601.A0A0D2ECS1"/>
<reference evidence="1 2" key="1">
    <citation type="submission" date="2015-01" db="EMBL/GenBank/DDBJ databases">
        <title>The Genome Sequence of Capronia semiimmersa CBS27337.</title>
        <authorList>
            <consortium name="The Broad Institute Genomics Platform"/>
            <person name="Cuomo C."/>
            <person name="de Hoog S."/>
            <person name="Gorbushina A."/>
            <person name="Stielow B."/>
            <person name="Teixiera M."/>
            <person name="Abouelleil A."/>
            <person name="Chapman S.B."/>
            <person name="Priest M."/>
            <person name="Young S.K."/>
            <person name="Wortman J."/>
            <person name="Nusbaum C."/>
            <person name="Birren B."/>
        </authorList>
    </citation>
    <scope>NUCLEOTIDE SEQUENCE [LARGE SCALE GENOMIC DNA]</scope>
    <source>
        <strain evidence="1 2">CBS 27337</strain>
    </source>
</reference>
<gene>
    <name evidence="1" type="ORF">PV04_00261</name>
</gene>
<evidence type="ECO:0000313" key="1">
    <source>
        <dbReference type="EMBL" id="KIW72037.1"/>
    </source>
</evidence>
<sequence>MPDSDFYTTRRHMDGSIYNHYVSSDNHPKFFQQSHDAYREFAPGVDKLESLLVLPYAAGSEVTFAHLHIVPWLTHAMYGAGVQELDVFGSFENLLEVVRESLSLPALSGSLGDGYDGRVPPLLFLKLP</sequence>
<dbReference type="InterPro" id="IPR036282">
    <property type="entry name" value="Glutathione-S-Trfase_C_sf"/>
</dbReference>
<protein>
    <submittedName>
        <fullName evidence="1">Uncharacterized protein</fullName>
    </submittedName>
</protein>
<dbReference type="AlphaFoldDB" id="A0A0D2ECS1"/>
<dbReference type="EMBL" id="KN846956">
    <property type="protein sequence ID" value="KIW72037.1"/>
    <property type="molecule type" value="Genomic_DNA"/>
</dbReference>